<dbReference type="STRING" id="1679444.PYTT_0799"/>
<accession>A0A1C7PE24</accession>
<organism evidence="3 4">
    <name type="scientific">Akkermansia glycaniphila</name>
    <dbReference type="NCBI Taxonomy" id="1679444"/>
    <lineage>
        <taxon>Bacteria</taxon>
        <taxon>Pseudomonadati</taxon>
        <taxon>Verrucomicrobiota</taxon>
        <taxon>Verrucomicrobiia</taxon>
        <taxon>Verrucomicrobiales</taxon>
        <taxon>Akkermansiaceae</taxon>
        <taxon>Akkermansia</taxon>
    </lineage>
</organism>
<proteinExistence type="predicted"/>
<evidence type="ECO:0000259" key="2">
    <source>
        <dbReference type="Pfam" id="PF08305"/>
    </source>
</evidence>
<feature type="domain" description="Glycosyl hydrolase family 98 putative carbohydrate-binding module" evidence="2">
    <location>
        <begin position="531"/>
        <end position="616"/>
    </location>
</feature>
<dbReference type="RefSeq" id="WP_067773642.1">
    <property type="nucleotide sequence ID" value="NZ_LIGX01000013.1"/>
</dbReference>
<dbReference type="AlphaFoldDB" id="A0A1C7PE24"/>
<dbReference type="OrthoDB" id="175606at2"/>
<gene>
    <name evidence="3" type="ORF">PYTT_0799</name>
</gene>
<reference evidence="4" key="1">
    <citation type="submission" date="2016-09" db="EMBL/GenBank/DDBJ databases">
        <authorList>
            <person name="Koehorst J."/>
        </authorList>
    </citation>
    <scope>NUCLEOTIDE SEQUENCE [LARGE SCALE GENOMIC DNA]</scope>
</reference>
<protein>
    <submittedName>
        <fullName evidence="3">Npcbm/new2 domain</fullName>
    </submittedName>
</protein>
<sequence length="625" mass="67706">MMFISRFYMAALLVSASAAFAWSADYTTAGIEQAKSHAKDGGEFRRLPVSWKASAEDKAKAAKAWEIIRDWQADGAKDHRKLHVVYVTLKDRPALKDYKGRIDRIVKNVQMFYADQMEENGFPPLTFGLDLDKDGKLVVHDAYLDEPLSKFNVNSSGPATSKVAFESLRKAGVDPGRDYVLIVAQMPDKVGPYYGGGTSEAGVCWICDAEHLDPVNFSSTEAGPYLFKTVGNDNTVYIGGTAHELGHCFSLPHTRELQRAVAGASLMGNGNYSYGEEFRNEGRGAFLIQSDALRLASIPLFTGKSKRAEDAVEARLSDMTAEPIDGGLRLAGKVQGNPPVYGLVAYFDPAGGDDYDASTTTCIPGPDGSFSLDAVRPGYKGNFELRLVMLQADGKTATFKAGLSSGDQGVEVAPLQRALLLMDVEADLRYNRPEAARAKFDALLVKYGADARFVRDFAIWKRAFEEAGAPQGASPAVAPASERELDLTVAAPAKAQAGYGRVCWGYCPFELPYYNHGPVPELTKYKPGTFIRTHANGTLTYDLGGVWKELSLQYGSPSFAYGPTRLTVKGDGKVLAQTGFVRQGENVPVKVSVEGVKDLTLEVSNNPEKGNGGCSAIICDPMLKR</sequence>
<dbReference type="EMBL" id="LT629973">
    <property type="protein sequence ID" value="SEH79481.1"/>
    <property type="molecule type" value="Genomic_DNA"/>
</dbReference>
<dbReference type="Proteomes" id="UP000176204">
    <property type="component" value="Chromosome I"/>
</dbReference>
<dbReference type="InterPro" id="IPR013222">
    <property type="entry name" value="Glyco_hyd_98_carb-bd"/>
</dbReference>
<feature type="signal peptide" evidence="1">
    <location>
        <begin position="1"/>
        <end position="21"/>
    </location>
</feature>
<dbReference type="InterPro" id="IPR008979">
    <property type="entry name" value="Galactose-bd-like_sf"/>
</dbReference>
<dbReference type="Gene3D" id="2.60.120.1060">
    <property type="entry name" value="NPCBM/NEW2 domain"/>
    <property type="match status" value="1"/>
</dbReference>
<dbReference type="InterPro" id="IPR038637">
    <property type="entry name" value="NPCBM_sf"/>
</dbReference>
<evidence type="ECO:0000313" key="3">
    <source>
        <dbReference type="EMBL" id="SEH79481.1"/>
    </source>
</evidence>
<dbReference type="KEGG" id="agl:PYTT_0799"/>
<evidence type="ECO:0000256" key="1">
    <source>
        <dbReference type="SAM" id="SignalP"/>
    </source>
</evidence>
<dbReference type="SUPFAM" id="SSF49785">
    <property type="entry name" value="Galactose-binding domain-like"/>
    <property type="match status" value="1"/>
</dbReference>
<feature type="chain" id="PRO_5014266551" evidence="1">
    <location>
        <begin position="22"/>
        <end position="625"/>
    </location>
</feature>
<keyword evidence="1" id="KW-0732">Signal</keyword>
<evidence type="ECO:0000313" key="4">
    <source>
        <dbReference type="Proteomes" id="UP000176204"/>
    </source>
</evidence>
<dbReference type="Pfam" id="PF08305">
    <property type="entry name" value="NPCBM"/>
    <property type="match status" value="1"/>
</dbReference>
<name>A0A1C7PE24_9BACT</name>
<keyword evidence="4" id="KW-1185">Reference proteome</keyword>